<evidence type="ECO:0000259" key="3">
    <source>
        <dbReference type="PROSITE" id="PS51371"/>
    </source>
</evidence>
<dbReference type="SMART" id="SM00116">
    <property type="entry name" value="CBS"/>
    <property type="match status" value="2"/>
</dbReference>
<reference evidence="5" key="1">
    <citation type="journal article" date="2019" name="Int. J. Syst. Evol. Microbiol.">
        <title>The Global Catalogue of Microorganisms (GCM) 10K type strain sequencing project: providing services to taxonomists for standard genome sequencing and annotation.</title>
        <authorList>
            <consortium name="The Broad Institute Genomics Platform"/>
            <consortium name="The Broad Institute Genome Sequencing Center for Infectious Disease"/>
            <person name="Wu L."/>
            <person name="Ma J."/>
        </authorList>
    </citation>
    <scope>NUCLEOTIDE SEQUENCE [LARGE SCALE GENOMIC DNA]</scope>
    <source>
        <strain evidence="5">JCM 17664</strain>
    </source>
</reference>
<dbReference type="InterPro" id="IPR000644">
    <property type="entry name" value="CBS_dom"/>
</dbReference>
<comment type="caution">
    <text evidence="4">The sequence shown here is derived from an EMBL/GenBank/DDBJ whole genome shotgun (WGS) entry which is preliminary data.</text>
</comment>
<dbReference type="PANTHER" id="PTHR43080:SF2">
    <property type="entry name" value="CBS DOMAIN-CONTAINING PROTEIN"/>
    <property type="match status" value="1"/>
</dbReference>
<organism evidence="4 5">
    <name type="scientific">Compostibacter hankyongensis</name>
    <dbReference type="NCBI Taxonomy" id="1007089"/>
    <lineage>
        <taxon>Bacteria</taxon>
        <taxon>Pseudomonadati</taxon>
        <taxon>Bacteroidota</taxon>
        <taxon>Chitinophagia</taxon>
        <taxon>Chitinophagales</taxon>
        <taxon>Chitinophagaceae</taxon>
        <taxon>Compostibacter</taxon>
    </lineage>
</organism>
<dbReference type="PROSITE" id="PS51371">
    <property type="entry name" value="CBS"/>
    <property type="match status" value="2"/>
</dbReference>
<keyword evidence="1 2" id="KW-0129">CBS domain</keyword>
<name>A0ABP8FJ15_9BACT</name>
<protein>
    <submittedName>
        <fullName evidence="4">CBS domain-containing protein</fullName>
    </submittedName>
</protein>
<evidence type="ECO:0000313" key="5">
    <source>
        <dbReference type="Proteomes" id="UP001501207"/>
    </source>
</evidence>
<keyword evidence="5" id="KW-1185">Reference proteome</keyword>
<feature type="domain" description="CBS" evidence="3">
    <location>
        <begin position="12"/>
        <end position="69"/>
    </location>
</feature>
<evidence type="ECO:0000256" key="2">
    <source>
        <dbReference type="PROSITE-ProRule" id="PRU00703"/>
    </source>
</evidence>
<dbReference type="SUPFAM" id="SSF54631">
    <property type="entry name" value="CBS-domain pair"/>
    <property type="match status" value="1"/>
</dbReference>
<evidence type="ECO:0000256" key="1">
    <source>
        <dbReference type="ARBA" id="ARBA00023122"/>
    </source>
</evidence>
<proteinExistence type="predicted"/>
<evidence type="ECO:0000313" key="4">
    <source>
        <dbReference type="EMBL" id="GAA4304678.1"/>
    </source>
</evidence>
<accession>A0ABP8FJ15</accession>
<dbReference type="InterPro" id="IPR046342">
    <property type="entry name" value="CBS_dom_sf"/>
</dbReference>
<gene>
    <name evidence="4" type="ORF">GCM10023143_09310</name>
</gene>
<dbReference type="EMBL" id="BAABFN010000001">
    <property type="protein sequence ID" value="GAA4304678.1"/>
    <property type="molecule type" value="Genomic_DNA"/>
</dbReference>
<sequence>MKTVHHILDTKPQPLPVYSVAPDCSVLDALQVMMEKNISALLVMEGAQLLGIFTERDYARKIILRGRSSRETPIRMVMTEHPFVVTPKDSIDRCMQLMTEKHIRHLPVVQEGAVAGMISIGDVVKFIIEDQRQTISHLENYINS</sequence>
<dbReference type="Proteomes" id="UP001501207">
    <property type="component" value="Unassembled WGS sequence"/>
</dbReference>
<feature type="domain" description="CBS" evidence="3">
    <location>
        <begin position="78"/>
        <end position="134"/>
    </location>
</feature>
<dbReference type="RefSeq" id="WP_344976133.1">
    <property type="nucleotide sequence ID" value="NZ_BAABFN010000001.1"/>
</dbReference>
<dbReference type="Pfam" id="PF00571">
    <property type="entry name" value="CBS"/>
    <property type="match status" value="2"/>
</dbReference>
<dbReference type="InterPro" id="IPR051257">
    <property type="entry name" value="Diverse_CBS-Domain"/>
</dbReference>
<dbReference type="InterPro" id="IPR044725">
    <property type="entry name" value="CBSX3_CBS_dom"/>
</dbReference>
<dbReference type="Gene3D" id="3.10.580.10">
    <property type="entry name" value="CBS-domain"/>
    <property type="match status" value="1"/>
</dbReference>
<dbReference type="CDD" id="cd04623">
    <property type="entry name" value="CBS_pair_bac_euk"/>
    <property type="match status" value="1"/>
</dbReference>
<dbReference type="PANTHER" id="PTHR43080">
    <property type="entry name" value="CBS DOMAIN-CONTAINING PROTEIN CBSX3, MITOCHONDRIAL"/>
    <property type="match status" value="1"/>
</dbReference>